<protein>
    <recommendedName>
        <fullName evidence="2">Alcohol dehydrogenase iron-type/glycerol dehydrogenase GldA domain-containing protein</fullName>
    </recommendedName>
</protein>
<dbReference type="EMBL" id="BART01017615">
    <property type="protein sequence ID" value="GAG79812.1"/>
    <property type="molecule type" value="Genomic_DNA"/>
</dbReference>
<comment type="caution">
    <text evidence="1">The sequence shown here is derived from an EMBL/GenBank/DDBJ whole genome shotgun (WGS) entry which is preliminary data.</text>
</comment>
<sequence length="68" mass="7763">MVELQKEVNFPSSLKETGISKEVFEKDLDSLVTLCYQDSTSVLTPRSTDGEQFAKLYQYAYEGKDVDF</sequence>
<name>X1BF19_9ZZZZ</name>
<evidence type="ECO:0008006" key="2">
    <source>
        <dbReference type="Google" id="ProtNLM"/>
    </source>
</evidence>
<gene>
    <name evidence="1" type="ORF">S01H4_33463</name>
</gene>
<proteinExistence type="predicted"/>
<dbReference type="Gene3D" id="1.20.1090.10">
    <property type="entry name" value="Dehydroquinate synthase-like - alpha domain"/>
    <property type="match status" value="1"/>
</dbReference>
<dbReference type="AlphaFoldDB" id="X1BF19"/>
<dbReference type="SUPFAM" id="SSF56796">
    <property type="entry name" value="Dehydroquinate synthase-like"/>
    <property type="match status" value="1"/>
</dbReference>
<accession>X1BF19</accession>
<evidence type="ECO:0000313" key="1">
    <source>
        <dbReference type="EMBL" id="GAG79812.1"/>
    </source>
</evidence>
<reference evidence="1" key="1">
    <citation type="journal article" date="2014" name="Front. Microbiol.">
        <title>High frequency of phylogenetically diverse reductive dehalogenase-homologous genes in deep subseafloor sedimentary metagenomes.</title>
        <authorList>
            <person name="Kawai M."/>
            <person name="Futagami T."/>
            <person name="Toyoda A."/>
            <person name="Takaki Y."/>
            <person name="Nishi S."/>
            <person name="Hori S."/>
            <person name="Arai W."/>
            <person name="Tsubouchi T."/>
            <person name="Morono Y."/>
            <person name="Uchiyama I."/>
            <person name="Ito T."/>
            <person name="Fujiyama A."/>
            <person name="Inagaki F."/>
            <person name="Takami H."/>
        </authorList>
    </citation>
    <scope>NUCLEOTIDE SEQUENCE</scope>
    <source>
        <strain evidence="1">Expedition CK06-06</strain>
    </source>
</reference>
<organism evidence="1">
    <name type="scientific">marine sediment metagenome</name>
    <dbReference type="NCBI Taxonomy" id="412755"/>
    <lineage>
        <taxon>unclassified sequences</taxon>
        <taxon>metagenomes</taxon>
        <taxon>ecological metagenomes</taxon>
    </lineage>
</organism>